<evidence type="ECO:0000313" key="18">
    <source>
        <dbReference type="EMBL" id="MDN0021892.1"/>
    </source>
</evidence>
<dbReference type="FunFam" id="3.90.650.10:FF:000018">
    <property type="entry name" value="Phosphoribosylformylglycinamidine synthase"/>
    <property type="match status" value="1"/>
</dbReference>
<dbReference type="SMART" id="SM01211">
    <property type="entry name" value="GATase_5"/>
    <property type="match status" value="1"/>
</dbReference>
<dbReference type="Gene3D" id="3.90.650.10">
    <property type="entry name" value="PurM-like C-terminal domain"/>
    <property type="match status" value="2"/>
</dbReference>
<dbReference type="NCBIfam" id="NF003672">
    <property type="entry name" value="PRK05297.1"/>
    <property type="match status" value="1"/>
</dbReference>
<evidence type="ECO:0000256" key="4">
    <source>
        <dbReference type="ARBA" id="ARBA00022490"/>
    </source>
</evidence>
<comment type="caution">
    <text evidence="12">Lacks conserved residue(s) required for the propagation of feature annotation.</text>
</comment>
<keyword evidence="10 12" id="KW-0460">Magnesium</keyword>
<dbReference type="InterPro" id="IPR036604">
    <property type="entry name" value="PurS-like_sf"/>
</dbReference>
<dbReference type="Pfam" id="PF13507">
    <property type="entry name" value="GATase_5"/>
    <property type="match status" value="1"/>
</dbReference>
<evidence type="ECO:0000313" key="20">
    <source>
        <dbReference type="Proteomes" id="UP001167831"/>
    </source>
</evidence>
<dbReference type="Pfam" id="PF18076">
    <property type="entry name" value="FGAR-AT_N"/>
    <property type="match status" value="1"/>
</dbReference>
<feature type="binding site" evidence="12">
    <location>
        <position position="744"/>
    </location>
    <ligand>
        <name>Mg(2+)</name>
        <dbReference type="ChEBI" id="CHEBI:18420"/>
    </ligand>
</feature>
<comment type="similarity">
    <text evidence="3 12">In the N-terminal section; belongs to the FGAMS family.</text>
</comment>
<dbReference type="SUPFAM" id="SSF82697">
    <property type="entry name" value="PurS-like"/>
    <property type="match status" value="1"/>
</dbReference>
<feature type="active site" evidence="12">
    <location>
        <position position="1272"/>
    </location>
</feature>
<feature type="binding site" evidence="12">
    <location>
        <position position="907"/>
    </location>
    <ligand>
        <name>ATP</name>
        <dbReference type="ChEBI" id="CHEBI:30616"/>
    </ligand>
</feature>
<organism evidence="19 21">
    <name type="scientific">Leyella lascolaii</name>
    <dbReference type="NCBI Taxonomy" id="1776379"/>
    <lineage>
        <taxon>Bacteria</taxon>
        <taxon>Pseudomonadati</taxon>
        <taxon>Bacteroidota</taxon>
        <taxon>Bacteroidia</taxon>
        <taxon>Bacteroidales</taxon>
        <taxon>Prevotellaceae</taxon>
        <taxon>Leyella</taxon>
    </lineage>
</organism>
<dbReference type="PROSITE" id="PS51273">
    <property type="entry name" value="GATASE_TYPE_1"/>
    <property type="match status" value="1"/>
</dbReference>
<proteinExistence type="inferred from homology"/>
<dbReference type="InterPro" id="IPR029062">
    <property type="entry name" value="Class_I_gatase-like"/>
</dbReference>
<dbReference type="SUPFAM" id="SSF109736">
    <property type="entry name" value="FGAM synthase PurL, linker domain"/>
    <property type="match status" value="1"/>
</dbReference>
<evidence type="ECO:0000256" key="2">
    <source>
        <dbReference type="ARBA" id="ARBA00004920"/>
    </source>
</evidence>
<dbReference type="SUPFAM" id="SSF55326">
    <property type="entry name" value="PurM N-terminal domain-like"/>
    <property type="match status" value="3"/>
</dbReference>
<dbReference type="Pfam" id="PF02769">
    <property type="entry name" value="AIRS_C"/>
    <property type="match status" value="2"/>
</dbReference>
<dbReference type="Gene3D" id="3.30.1330.10">
    <property type="entry name" value="PurM-like, N-terminal domain"/>
    <property type="match status" value="2"/>
</dbReference>
<evidence type="ECO:0000256" key="6">
    <source>
        <dbReference type="ARBA" id="ARBA00022723"/>
    </source>
</evidence>
<feature type="domain" description="PurM-like C-terminal" evidence="14">
    <location>
        <begin position="452"/>
        <end position="605"/>
    </location>
</feature>
<evidence type="ECO:0000259" key="16">
    <source>
        <dbReference type="Pfam" id="PF18076"/>
    </source>
</evidence>
<keyword evidence="8 12" id="KW-0658">Purine biosynthesis</keyword>
<comment type="pathway">
    <text evidence="2 12">Purine metabolism; IMP biosynthesis via de novo pathway; 5-amino-1-(5-phospho-D-ribosyl)imidazole from N(2)-formyl-N(1)-(5-phospho-D-ribosyl)glycinamide: step 1/2.</text>
</comment>
<evidence type="ECO:0000313" key="19">
    <source>
        <dbReference type="EMBL" id="MDN0024389.1"/>
    </source>
</evidence>
<feature type="active site" evidence="12">
    <location>
        <position position="1270"/>
    </location>
</feature>
<dbReference type="EMBL" id="JAUEIE010000001">
    <property type="protein sequence ID" value="MDN0021892.1"/>
    <property type="molecule type" value="Genomic_DNA"/>
</dbReference>
<dbReference type="Proteomes" id="UP001168478">
    <property type="component" value="Unassembled WGS sequence"/>
</dbReference>
<dbReference type="RefSeq" id="WP_289824607.1">
    <property type="nucleotide sequence ID" value="NZ_JAUEIE010000001.1"/>
</dbReference>
<evidence type="ECO:0000313" key="21">
    <source>
        <dbReference type="Proteomes" id="UP001168478"/>
    </source>
</evidence>
<feature type="domain" description="Phosphoribosylformylglycinamidine synthase N-terminal" evidence="16">
    <location>
        <begin position="15"/>
        <end position="81"/>
    </location>
</feature>
<dbReference type="Gene3D" id="1.10.8.750">
    <property type="entry name" value="Phosphoribosylformylglycinamidine synthase, linker domain"/>
    <property type="match status" value="1"/>
</dbReference>
<dbReference type="Pfam" id="PF18072">
    <property type="entry name" value="FGAR-AT_linker"/>
    <property type="match status" value="1"/>
</dbReference>
<dbReference type="InterPro" id="IPR010918">
    <property type="entry name" value="PurM-like_C_dom"/>
</dbReference>
<evidence type="ECO:0000256" key="11">
    <source>
        <dbReference type="ARBA" id="ARBA00022962"/>
    </source>
</evidence>
<comment type="function">
    <text evidence="12">Phosphoribosylformylglycinamidine synthase involved in the purines biosynthetic pathway. Catalyzes the ATP-dependent conversion of formylglycinamide ribonucleotide (FGAR) and glutamine to yield formylglycinamidine ribonucleotide (FGAM) and glutamate.</text>
</comment>
<dbReference type="EC" id="6.3.5.3" evidence="12"/>
<comment type="caution">
    <text evidence="19">The sequence shown here is derived from an EMBL/GenBank/DDBJ whole genome shotgun (WGS) entry which is preliminary data.</text>
</comment>
<evidence type="ECO:0000259" key="14">
    <source>
        <dbReference type="Pfam" id="PF02769"/>
    </source>
</evidence>
<dbReference type="CDD" id="cd02204">
    <property type="entry name" value="PurL_repeat2"/>
    <property type="match status" value="1"/>
</dbReference>
<dbReference type="FunFam" id="3.30.1330.10:FF:000016">
    <property type="entry name" value="Phosphoribosylformylglycinamidine synthase"/>
    <property type="match status" value="1"/>
</dbReference>
<name>A0AAW7JGS6_9BACT</name>
<feature type="domain" description="FGAR-AT PurM N-terminal-like" evidence="17">
    <location>
        <begin position="671"/>
        <end position="824"/>
    </location>
</feature>
<evidence type="ECO:0000256" key="3">
    <source>
        <dbReference type="ARBA" id="ARBA00008608"/>
    </source>
</evidence>
<dbReference type="Gene3D" id="3.40.50.880">
    <property type="match status" value="1"/>
</dbReference>
<feature type="active site" description="Nucleophile" evidence="12">
    <location>
        <position position="1157"/>
    </location>
</feature>
<sequence length="1309" mass="144338">MILFFKTSQQSVIATDVDHQLSKDEINELSWLYGDAALIGSEKVEGYFVGPRREMITPWSTNAVEITQNMNLHGISRIEEFFPVENEDSEHDPMLQRMYNGLDQNVFTVNRKPEPIRHVENLEEYNEQEGLALSPEEMEYLHKIEKQLGRPLTDSEIFGFAQINSEHCRHKIFGGTFIIDGKEMESSLFAMIKRTTQENPNKILSAYKDNVAFAEGPVVEQFAPEDQSTSDYFRVKDIESVISLKAETHNFPTTVEPFNGAATGTGGEIRDRMGGGTGSWPIAGTAVYMTAYPRLKPIPTSPVGRGCEACGLTEEKDTEALKSISASDNGTCMDDGAQKNCSQTESSALDNTAPSPQPSSPLPTGEAGRGFLWESILPVRKWLYQTPEQILIKASNGASDFGNKFGQPLICGSVLTFEHKEGEEKYAYDKVIMLAGGVGYGTRRDCLKKEPQKGNKVVVVGGDNYRIGLGGGSVSSVDTGRYSNGIELNAVQRANPEMQKRAYNLVRALCEEDTNPVVSIHDHGSAGHLNCLSELVEECGGEIDMTKLPIGDKTLSAKEIIANESQERMGLLIDEKHIDHVRRIAERERAPLYVVGETTGDAHFSFVQGDGVRPFDLDVAQMFGHSPKTIMRDETVERHYADADYCDVTKQPEMLDEYVSNVLQLEAVACKDWLTNKVDRSVTGKIARQQCQGQLQLPLSDCGVVDLDYRGRKGIATALGHAPQAGLASPEAGSVLSVAEALTNIVWAPLSDGLKSVSLSANWMWPCRSQKGEDARLYSAVSALSDFCIALQVNVPTGKDSLSMTQQYPGGEKIISPGTVIVSAGGEVSDIRKVVSPVAVNDKNSSFYHIDFSFDKQRLGGSAFAQTMGKVGDDVPTVKNPEYFADCFGAVQQMIGKGWIMAGHDISAGGLITTLLEMCFANTKGGMHINLHDIQDDDMVKLLFSENPGVVIQVSDKHKEEFARFMEDEGIGYAKIGYPTPKERTIVVKKGAFEHTFDIDALRKVWYTTSYLLDRDQSFNGCAEQRFANYSRQPIEMKFNDSFKGTLQSYGLSADRRGRSGIKAAIIREKGTNGEREMAYSLYLAGFDVKDVMMTDLISGRETLEDISMIVFCGGFSNSDVLGSAKGWAGAFLFNPKAKEALDRFYAREDTLSLGICNGCQLMVELNLINPEHTSRAHMLHNDSHKFESAFLGLDIPQNNSVMFSSLAGSKLGIWVAHGEGKFSLPESEDRYNIVAKYSYGDYPANPNGSDYNVAGICSADGRHVAMMPHLERAIFPWQNAWYPADRAGDEVTPWIEAFVNARKWIEKH</sequence>
<accession>A0AAW7JGS6</accession>
<keyword evidence="20" id="KW-1185">Reference proteome</keyword>
<dbReference type="GO" id="GO:0005737">
    <property type="term" value="C:cytoplasm"/>
    <property type="evidence" value="ECO:0007669"/>
    <property type="project" value="UniProtKB-SubCell"/>
</dbReference>
<feature type="domain" description="Phosphoribosylformylglycinamidine synthase linker" evidence="15">
    <location>
        <begin position="122"/>
        <end position="171"/>
    </location>
</feature>
<keyword evidence="6 12" id="KW-0479">Metal-binding</keyword>
<evidence type="ECO:0000256" key="9">
    <source>
        <dbReference type="ARBA" id="ARBA00022840"/>
    </source>
</evidence>
<dbReference type="GO" id="GO:0004642">
    <property type="term" value="F:phosphoribosylformylglycinamidine synthase activity"/>
    <property type="evidence" value="ECO:0007669"/>
    <property type="project" value="UniProtKB-UniRule"/>
</dbReference>
<dbReference type="HAMAP" id="MF_00419">
    <property type="entry name" value="PurL_1"/>
    <property type="match status" value="1"/>
</dbReference>
<evidence type="ECO:0000256" key="1">
    <source>
        <dbReference type="ARBA" id="ARBA00004496"/>
    </source>
</evidence>
<dbReference type="GO" id="GO:0046872">
    <property type="term" value="F:metal ion binding"/>
    <property type="evidence" value="ECO:0007669"/>
    <property type="project" value="UniProtKB-KW"/>
</dbReference>
<feature type="domain" description="PurM-like C-terminal" evidence="14">
    <location>
        <begin position="858"/>
        <end position="988"/>
    </location>
</feature>
<keyword evidence="5 12" id="KW-0436">Ligase</keyword>
<dbReference type="GO" id="GO:0006189">
    <property type="term" value="P:'de novo' IMP biosynthetic process"/>
    <property type="evidence" value="ECO:0007669"/>
    <property type="project" value="UniProtKB-UniRule"/>
</dbReference>
<evidence type="ECO:0000256" key="8">
    <source>
        <dbReference type="ARBA" id="ARBA00022755"/>
    </source>
</evidence>
<comment type="catalytic activity">
    <reaction evidence="12">
        <text>N(2)-formyl-N(1)-(5-phospho-beta-D-ribosyl)glycinamide + L-glutamine + ATP + H2O = 2-formamido-N(1)-(5-O-phospho-beta-D-ribosyl)acetamidine + L-glutamate + ADP + phosphate + H(+)</text>
        <dbReference type="Rhea" id="RHEA:17129"/>
        <dbReference type="ChEBI" id="CHEBI:15377"/>
        <dbReference type="ChEBI" id="CHEBI:15378"/>
        <dbReference type="ChEBI" id="CHEBI:29985"/>
        <dbReference type="ChEBI" id="CHEBI:30616"/>
        <dbReference type="ChEBI" id="CHEBI:43474"/>
        <dbReference type="ChEBI" id="CHEBI:58359"/>
        <dbReference type="ChEBI" id="CHEBI:147286"/>
        <dbReference type="ChEBI" id="CHEBI:147287"/>
        <dbReference type="ChEBI" id="CHEBI:456216"/>
        <dbReference type="EC" id="6.3.5.3"/>
    </reaction>
</comment>
<protein>
    <recommendedName>
        <fullName evidence="12">Phosphoribosylformylglycinamidine synthase</fullName>
        <shortName evidence="12">FGAM synthase</shortName>
        <shortName evidence="12">FGAMS</shortName>
        <ecNumber evidence="12">6.3.5.3</ecNumber>
    </recommendedName>
    <alternativeName>
        <fullName evidence="12">Formylglycinamide ribonucleotide amidotransferase</fullName>
        <shortName evidence="12">FGAR amidotransferase</shortName>
        <shortName evidence="12">FGAR-AT</shortName>
    </alternativeName>
</protein>
<dbReference type="PANTHER" id="PTHR10099:SF1">
    <property type="entry name" value="PHOSPHORIBOSYLFORMYLGLYCINAMIDINE SYNTHASE"/>
    <property type="match status" value="1"/>
</dbReference>
<keyword evidence="7 12" id="KW-0547">Nucleotide-binding</keyword>
<dbReference type="PANTHER" id="PTHR10099">
    <property type="entry name" value="PHOSPHORIBOSYLFORMYLGLYCINAMIDINE SYNTHASE"/>
    <property type="match status" value="1"/>
</dbReference>
<feature type="binding site" evidence="12">
    <location>
        <position position="905"/>
    </location>
    <ligand>
        <name>Mg(2+)</name>
        <dbReference type="ChEBI" id="CHEBI:18420"/>
    </ligand>
</feature>
<evidence type="ECO:0000259" key="15">
    <source>
        <dbReference type="Pfam" id="PF18072"/>
    </source>
</evidence>
<keyword evidence="9 12" id="KW-0067">ATP-binding</keyword>
<evidence type="ECO:0000259" key="17">
    <source>
        <dbReference type="Pfam" id="PF22689"/>
    </source>
</evidence>
<feature type="compositionally biased region" description="Polar residues" evidence="13">
    <location>
        <begin position="339"/>
        <end position="354"/>
    </location>
</feature>
<dbReference type="SUPFAM" id="SSF56042">
    <property type="entry name" value="PurM C-terminal domain-like"/>
    <property type="match status" value="2"/>
</dbReference>
<dbReference type="Proteomes" id="UP001167831">
    <property type="component" value="Unassembled WGS sequence"/>
</dbReference>
<feature type="region of interest" description="Disordered" evidence="13">
    <location>
        <begin position="327"/>
        <end position="367"/>
    </location>
</feature>
<dbReference type="Pfam" id="PF22689">
    <property type="entry name" value="FGAR-AT_PurM_N-like"/>
    <property type="match status" value="1"/>
</dbReference>
<evidence type="ECO:0000256" key="5">
    <source>
        <dbReference type="ARBA" id="ARBA00022598"/>
    </source>
</evidence>
<comment type="subcellular location">
    <subcellularLocation>
        <location evidence="1 12">Cytoplasm</location>
    </subcellularLocation>
</comment>
<dbReference type="InterPro" id="IPR036921">
    <property type="entry name" value="PurM-like_N_sf"/>
</dbReference>
<dbReference type="InterPro" id="IPR041609">
    <property type="entry name" value="PurL_linker"/>
</dbReference>
<dbReference type="InterPro" id="IPR036676">
    <property type="entry name" value="PurM-like_C_sf"/>
</dbReference>
<evidence type="ECO:0000256" key="7">
    <source>
        <dbReference type="ARBA" id="ARBA00022741"/>
    </source>
</evidence>
<feature type="binding site" evidence="12">
    <location>
        <position position="701"/>
    </location>
    <ligand>
        <name>Mg(2+)</name>
        <dbReference type="ChEBI" id="CHEBI:18420"/>
    </ligand>
</feature>
<dbReference type="GO" id="GO:0005524">
    <property type="term" value="F:ATP binding"/>
    <property type="evidence" value="ECO:0007669"/>
    <property type="project" value="UniProtKB-UniRule"/>
</dbReference>
<dbReference type="EMBL" id="JAUEIF010000001">
    <property type="protein sequence ID" value="MDN0024389.1"/>
    <property type="molecule type" value="Genomic_DNA"/>
</dbReference>
<reference evidence="19" key="2">
    <citation type="submission" date="2023-08" db="EMBL/GenBank/DDBJ databases">
        <title>Identification and characterization of horizontal gene transfer across gut microbiota members of farm animals based on homology search.</title>
        <authorList>
            <person name="Schwarzerova J."/>
            <person name="Nykrynova M."/>
            <person name="Jureckova K."/>
            <person name="Cejkova D."/>
            <person name="Rychlik I."/>
        </authorList>
    </citation>
    <scope>NUCLEOTIDE SEQUENCE</scope>
    <source>
        <strain evidence="19">ET15</strain>
        <strain evidence="18">ET37</strain>
    </source>
</reference>
<dbReference type="SUPFAM" id="SSF52317">
    <property type="entry name" value="Class I glutamine amidotransferase-like"/>
    <property type="match status" value="1"/>
</dbReference>
<keyword evidence="11 12" id="KW-0315">Glutamine amidotransferase</keyword>
<dbReference type="InterPro" id="IPR040707">
    <property type="entry name" value="FGAR-AT_N"/>
</dbReference>
<evidence type="ECO:0000256" key="12">
    <source>
        <dbReference type="HAMAP-Rule" id="MF_00419"/>
    </source>
</evidence>
<gene>
    <name evidence="12 19" type="primary">purL</name>
    <name evidence="19" type="synonym">purI</name>
    <name evidence="18" type="ORF">QVN81_02460</name>
    <name evidence="19" type="ORF">QVN84_02455</name>
</gene>
<evidence type="ECO:0000256" key="10">
    <source>
        <dbReference type="ARBA" id="ARBA00022842"/>
    </source>
</evidence>
<reference evidence="19" key="1">
    <citation type="submission" date="2023-06" db="EMBL/GenBank/DDBJ databases">
        <authorList>
            <person name="Zeman M."/>
            <person name="Kubasova T."/>
            <person name="Jahodarova E."/>
            <person name="Nykrynova M."/>
            <person name="Rychlik I."/>
        </authorList>
    </citation>
    <scope>NUCLEOTIDE SEQUENCE</scope>
    <source>
        <strain evidence="19">ET15</strain>
        <strain evidence="18">ET37</strain>
    </source>
</reference>
<keyword evidence="4 12" id="KW-0963">Cytoplasm</keyword>
<feature type="binding site" evidence="12">
    <location>
        <position position="740"/>
    </location>
    <ligand>
        <name>Mg(2+)</name>
        <dbReference type="ChEBI" id="CHEBI:18420"/>
    </ligand>
</feature>
<comment type="subunit">
    <text evidence="12">Monomer.</text>
</comment>
<dbReference type="FunFam" id="3.40.50.880:FF:000055">
    <property type="entry name" value="Phosphoribosylformylglycinamidine synthase"/>
    <property type="match status" value="1"/>
</dbReference>
<dbReference type="InterPro" id="IPR010073">
    <property type="entry name" value="PurL_large"/>
</dbReference>
<dbReference type="CDD" id="cd01740">
    <property type="entry name" value="GATase1_FGAR_AT"/>
    <property type="match status" value="1"/>
</dbReference>
<evidence type="ECO:0000256" key="13">
    <source>
        <dbReference type="SAM" id="MobiDB-lite"/>
    </source>
</evidence>
<dbReference type="InterPro" id="IPR055181">
    <property type="entry name" value="FGAR-AT_PurM_N-like"/>
</dbReference>